<gene>
    <name evidence="1" type="ORF">MSPICULIGERA_LOCUS6577</name>
</gene>
<keyword evidence="2" id="KW-1185">Reference proteome</keyword>
<evidence type="ECO:0000313" key="1">
    <source>
        <dbReference type="EMBL" id="CAJ0568050.1"/>
    </source>
</evidence>
<feature type="non-terminal residue" evidence="1">
    <location>
        <position position="91"/>
    </location>
</feature>
<proteinExistence type="predicted"/>
<accession>A0AA36CGS9</accession>
<name>A0AA36CGS9_9BILA</name>
<dbReference type="AlphaFoldDB" id="A0AA36CGS9"/>
<reference evidence="1" key="1">
    <citation type="submission" date="2023-06" db="EMBL/GenBank/DDBJ databases">
        <authorList>
            <person name="Delattre M."/>
        </authorList>
    </citation>
    <scope>NUCLEOTIDE SEQUENCE</scope>
    <source>
        <strain evidence="1">AF72</strain>
    </source>
</reference>
<dbReference type="EMBL" id="CATQJA010001648">
    <property type="protein sequence ID" value="CAJ0568050.1"/>
    <property type="molecule type" value="Genomic_DNA"/>
</dbReference>
<evidence type="ECO:0000313" key="2">
    <source>
        <dbReference type="Proteomes" id="UP001177023"/>
    </source>
</evidence>
<protein>
    <recommendedName>
        <fullName evidence="3">Endonuclease/exonuclease/phosphatase domain-containing protein</fullName>
    </recommendedName>
</protein>
<organism evidence="1 2">
    <name type="scientific">Mesorhabditis spiculigera</name>
    <dbReference type="NCBI Taxonomy" id="96644"/>
    <lineage>
        <taxon>Eukaryota</taxon>
        <taxon>Metazoa</taxon>
        <taxon>Ecdysozoa</taxon>
        <taxon>Nematoda</taxon>
        <taxon>Chromadorea</taxon>
        <taxon>Rhabditida</taxon>
        <taxon>Rhabditina</taxon>
        <taxon>Rhabditomorpha</taxon>
        <taxon>Rhabditoidea</taxon>
        <taxon>Rhabditidae</taxon>
        <taxon>Mesorhabditinae</taxon>
        <taxon>Mesorhabditis</taxon>
    </lineage>
</organism>
<dbReference type="Proteomes" id="UP001177023">
    <property type="component" value="Unassembled WGS sequence"/>
</dbReference>
<sequence>MTKCSIFLFIAKHAVEIKPRDLVRGRNHVLFFGDFNTGYIDWERLVNSDRRTAPRAQSIMELMGDLGFTREWVREPTREDKASLPIQHRRD</sequence>
<comment type="caution">
    <text evidence="1">The sequence shown here is derived from an EMBL/GenBank/DDBJ whole genome shotgun (WGS) entry which is preliminary data.</text>
</comment>
<evidence type="ECO:0008006" key="3">
    <source>
        <dbReference type="Google" id="ProtNLM"/>
    </source>
</evidence>